<evidence type="ECO:0000313" key="3">
    <source>
        <dbReference type="Proteomes" id="UP000644115"/>
    </source>
</evidence>
<keyword evidence="3" id="KW-1185">Reference proteome</keyword>
<dbReference type="RefSeq" id="WP_249287076.1">
    <property type="nucleotide sequence ID" value="NZ_JACRWC010000084.1"/>
</dbReference>
<accession>A0A923NBD8</accession>
<gene>
    <name evidence="2" type="ORF">H8876_06620</name>
</gene>
<sequence length="337" mass="35894">MNCLGTSNTGSGGCCNANTLCSFNGNLEDVVSTPIYVQSVYDAVRFHMNGMKTVQNLRFTPALPCGCTISRVKEIRCKKIFDPSQAKDCDNLTIDMETGISGATFLNDCRGIVETIGPDGVPSEKIIFADTSHCDEEGCGTPIFGTQNVRMWGNIIVYLDLCICDSCGRESSMTCCAEVNIASPSHPLVLTNFFELCMPSTGSSAFLPRLTELCNSGFTCRLATNNAGRDLCISPNGEISANLIVGICVTMEKKITVPVQLCVLCTGFAEAPLQENTSDLISCPGLFPERTDAGSQASRTGSDPDARPALPGCDPCSIQQSDGSSCRCGDFPPQSCR</sequence>
<comment type="caution">
    <text evidence="2">The sequence shown here is derived from an EMBL/GenBank/DDBJ whole genome shotgun (WGS) entry which is preliminary data.</text>
</comment>
<evidence type="ECO:0000256" key="1">
    <source>
        <dbReference type="SAM" id="MobiDB-lite"/>
    </source>
</evidence>
<reference evidence="2" key="1">
    <citation type="submission" date="2020-08" db="EMBL/GenBank/DDBJ databases">
        <authorList>
            <person name="Liu C."/>
            <person name="Sun Q."/>
        </authorList>
    </citation>
    <scope>NUCLEOTIDE SEQUENCE</scope>
    <source>
        <strain evidence="2">BX16</strain>
    </source>
</reference>
<name>A0A923NBD8_9FIRM</name>
<dbReference type="EMBL" id="JACRWC010000084">
    <property type="protein sequence ID" value="MBC5999670.1"/>
    <property type="molecule type" value="Genomic_DNA"/>
</dbReference>
<organism evidence="2 3">
    <name type="scientific">Lentihominibacter faecis</name>
    <dbReference type="NCBI Taxonomy" id="2764712"/>
    <lineage>
        <taxon>Bacteria</taxon>
        <taxon>Bacillati</taxon>
        <taxon>Bacillota</taxon>
        <taxon>Clostridia</taxon>
        <taxon>Peptostreptococcales</taxon>
        <taxon>Anaerovoracaceae</taxon>
        <taxon>Lentihominibacter</taxon>
    </lineage>
</organism>
<dbReference type="Proteomes" id="UP000644115">
    <property type="component" value="Unassembled WGS sequence"/>
</dbReference>
<protein>
    <submittedName>
        <fullName evidence="2">Uncharacterized protein</fullName>
    </submittedName>
</protein>
<evidence type="ECO:0000313" key="2">
    <source>
        <dbReference type="EMBL" id="MBC5999670.1"/>
    </source>
</evidence>
<feature type="region of interest" description="Disordered" evidence="1">
    <location>
        <begin position="291"/>
        <end position="337"/>
    </location>
</feature>
<dbReference type="AlphaFoldDB" id="A0A923NBD8"/>
<proteinExistence type="predicted"/>